<evidence type="ECO:0000313" key="3">
    <source>
        <dbReference type="Proteomes" id="UP001374584"/>
    </source>
</evidence>
<dbReference type="EMBL" id="JAYMYR010000004">
    <property type="protein sequence ID" value="KAK7367209.1"/>
    <property type="molecule type" value="Genomic_DNA"/>
</dbReference>
<evidence type="ECO:0000313" key="2">
    <source>
        <dbReference type="EMBL" id="KAK7367209.1"/>
    </source>
</evidence>
<keyword evidence="1" id="KW-0732">Signal</keyword>
<reference evidence="2 3" key="1">
    <citation type="submission" date="2024-01" db="EMBL/GenBank/DDBJ databases">
        <title>The genomes of 5 underutilized Papilionoideae crops provide insights into root nodulation and disease resistanc.</title>
        <authorList>
            <person name="Jiang F."/>
        </authorList>
    </citation>
    <scope>NUCLEOTIDE SEQUENCE [LARGE SCALE GENOMIC DNA]</scope>
    <source>
        <strain evidence="2">JINMINGXINNONG_FW02</strain>
        <tissue evidence="2">Leaves</tissue>
    </source>
</reference>
<accession>A0AAN9NB73</accession>
<evidence type="ECO:0000256" key="1">
    <source>
        <dbReference type="SAM" id="SignalP"/>
    </source>
</evidence>
<dbReference type="AlphaFoldDB" id="A0AAN9NB73"/>
<feature type="signal peptide" evidence="1">
    <location>
        <begin position="1"/>
        <end position="16"/>
    </location>
</feature>
<proteinExistence type="predicted"/>
<gene>
    <name evidence="2" type="ORF">VNO80_09218</name>
</gene>
<name>A0AAN9NB73_PHACN</name>
<dbReference type="Proteomes" id="UP001374584">
    <property type="component" value="Unassembled WGS sequence"/>
</dbReference>
<organism evidence="2 3">
    <name type="scientific">Phaseolus coccineus</name>
    <name type="common">Scarlet runner bean</name>
    <name type="synonym">Phaseolus multiflorus</name>
    <dbReference type="NCBI Taxonomy" id="3886"/>
    <lineage>
        <taxon>Eukaryota</taxon>
        <taxon>Viridiplantae</taxon>
        <taxon>Streptophyta</taxon>
        <taxon>Embryophyta</taxon>
        <taxon>Tracheophyta</taxon>
        <taxon>Spermatophyta</taxon>
        <taxon>Magnoliopsida</taxon>
        <taxon>eudicotyledons</taxon>
        <taxon>Gunneridae</taxon>
        <taxon>Pentapetalae</taxon>
        <taxon>rosids</taxon>
        <taxon>fabids</taxon>
        <taxon>Fabales</taxon>
        <taxon>Fabaceae</taxon>
        <taxon>Papilionoideae</taxon>
        <taxon>50 kb inversion clade</taxon>
        <taxon>NPAAA clade</taxon>
        <taxon>indigoferoid/millettioid clade</taxon>
        <taxon>Phaseoleae</taxon>
        <taxon>Phaseolus</taxon>
    </lineage>
</organism>
<keyword evidence="3" id="KW-1185">Reference proteome</keyword>
<sequence>MEVLLCVLLGLVPSNSVVLERLVWYLNKIRNLFKLKWSELRTDMVVSDTGLAIKSQTLESGVRYLSI</sequence>
<comment type="caution">
    <text evidence="2">The sequence shown here is derived from an EMBL/GenBank/DDBJ whole genome shotgun (WGS) entry which is preliminary data.</text>
</comment>
<protein>
    <submittedName>
        <fullName evidence="2">Uncharacterized protein</fullName>
    </submittedName>
</protein>
<feature type="chain" id="PRO_5043051009" evidence="1">
    <location>
        <begin position="17"/>
        <end position="67"/>
    </location>
</feature>